<dbReference type="Proteomes" id="UP000261540">
    <property type="component" value="Unplaced"/>
</dbReference>
<dbReference type="Pfam" id="PF12894">
    <property type="entry name" value="ANAPC4_WD40"/>
    <property type="match status" value="1"/>
</dbReference>
<dbReference type="GeneTree" id="ENSGT00940000174999"/>
<keyword evidence="1" id="KW-0853">WD repeat</keyword>
<evidence type="ECO:0000313" key="5">
    <source>
        <dbReference type="Proteomes" id="UP000261540"/>
    </source>
</evidence>
<dbReference type="Gene3D" id="2.130.10.10">
    <property type="entry name" value="YVTN repeat-like/Quinoprotein amine dehydrogenase"/>
    <property type="match status" value="2"/>
</dbReference>
<keyword evidence="5" id="KW-1185">Reference proteome</keyword>
<evidence type="ECO:0000313" key="4">
    <source>
        <dbReference type="Ensembl" id="ENSPKIP00000025083.1"/>
    </source>
</evidence>
<dbReference type="AlphaFoldDB" id="A0A3B3S3I3"/>
<dbReference type="KEGG" id="pki:111839627"/>
<evidence type="ECO:0000256" key="2">
    <source>
        <dbReference type="SAM" id="MobiDB-lite"/>
    </source>
</evidence>
<accession>A0A3B3S3I3</accession>
<dbReference type="PROSITE" id="PS50082">
    <property type="entry name" value="WD_REPEATS_2"/>
    <property type="match status" value="1"/>
</dbReference>
<evidence type="ECO:0000256" key="1">
    <source>
        <dbReference type="PROSITE-ProRule" id="PRU00221"/>
    </source>
</evidence>
<dbReference type="InterPro" id="IPR001680">
    <property type="entry name" value="WD40_rpt"/>
</dbReference>
<dbReference type="STRING" id="1676925.ENSPKIP00000025062"/>
<proteinExistence type="predicted"/>
<dbReference type="OrthoDB" id="10251741at2759"/>
<dbReference type="Ensembl" id="ENSPKIT00000005805.1">
    <property type="protein sequence ID" value="ENSPKIP00000025083.1"/>
    <property type="gene ID" value="ENSPKIG00000008068.1"/>
</dbReference>
<dbReference type="InterPro" id="IPR036322">
    <property type="entry name" value="WD40_repeat_dom_sf"/>
</dbReference>
<sequence length="422" mass="46343">MSRSPSTFVDADNPHQSLRSQSELTDTESRSETDEAESDLGTCTILQSDDVCTDSREESVCTETQKTIGSHWSSYVQPKAEGDLRIYSQLECGCEVMACQFNNDGALLAVGLSNGTIKVYNTDTSSLVQTLRDSESLLSSLPVTALRFILSSKSHSLLLATYASGSVRCWYIWGHECLWTVREVGESSSQGEPRQTLSLSISASGETAAAGGSDSAIHLYDMKTQQRLSTCSASSSRTVMDGHRLRVFAVTFHPAKENEFISGGWDNTIHFWDTRQQRSVRMLSGPHICGDSLHIDPVTNQILSGSWRKEKALEIWEYSSGQKICEVPEDPHGQSRVYTCDWLGQDYIVAGGSQPNMLRLIDRRTLTSVSRVLGLPSAIFSSSISPRGKCTGLIAVTSGSRVFLLDSSSHQAMKQNVHCEEK</sequence>
<evidence type="ECO:0000259" key="3">
    <source>
        <dbReference type="Pfam" id="PF12894"/>
    </source>
</evidence>
<feature type="region of interest" description="Disordered" evidence="2">
    <location>
        <begin position="1"/>
        <end position="40"/>
    </location>
</feature>
<dbReference type="SMART" id="SM00320">
    <property type="entry name" value="WD40"/>
    <property type="match status" value="5"/>
</dbReference>
<dbReference type="InterPro" id="IPR015943">
    <property type="entry name" value="WD40/YVTN_repeat-like_dom_sf"/>
</dbReference>
<feature type="domain" description="Anaphase-promoting complex subunit 4-like WD40" evidence="3">
    <location>
        <begin position="91"/>
        <end position="137"/>
    </location>
</feature>
<name>A0A3B3S3I3_9TELE</name>
<dbReference type="PANTHER" id="PTHR47822">
    <property type="entry name" value="CARBOHYDRATE BINDING DOMAIN CONTAINING PROTEIN"/>
    <property type="match status" value="1"/>
</dbReference>
<feature type="compositionally biased region" description="Polar residues" evidence="2">
    <location>
        <begin position="14"/>
        <end position="24"/>
    </location>
</feature>
<reference evidence="4" key="1">
    <citation type="submission" date="2025-05" db="UniProtKB">
        <authorList>
            <consortium name="Ensembl"/>
        </authorList>
    </citation>
    <scope>IDENTIFICATION</scope>
</reference>
<dbReference type="PROSITE" id="PS50294">
    <property type="entry name" value="WD_REPEATS_REGION"/>
    <property type="match status" value="1"/>
</dbReference>
<dbReference type="PANTHER" id="PTHR47822:SF2">
    <property type="entry name" value="F-BOX AND WD-40 DOMAIN PROTEIN 7"/>
    <property type="match status" value="1"/>
</dbReference>
<organism evidence="4 5">
    <name type="scientific">Paramormyrops kingsleyae</name>
    <dbReference type="NCBI Taxonomy" id="1676925"/>
    <lineage>
        <taxon>Eukaryota</taxon>
        <taxon>Metazoa</taxon>
        <taxon>Chordata</taxon>
        <taxon>Craniata</taxon>
        <taxon>Vertebrata</taxon>
        <taxon>Euteleostomi</taxon>
        <taxon>Actinopterygii</taxon>
        <taxon>Neopterygii</taxon>
        <taxon>Teleostei</taxon>
        <taxon>Osteoglossocephala</taxon>
        <taxon>Osteoglossomorpha</taxon>
        <taxon>Osteoglossiformes</taxon>
        <taxon>Mormyridae</taxon>
        <taxon>Paramormyrops</taxon>
    </lineage>
</organism>
<protein>
    <submittedName>
        <fullName evidence="4">WD repeat-containing protein 38-like</fullName>
    </submittedName>
</protein>
<dbReference type="Ensembl" id="ENSPKIT00000005784.1">
    <property type="protein sequence ID" value="ENSPKIP00000025062.1"/>
    <property type="gene ID" value="ENSPKIG00000008068.1"/>
</dbReference>
<feature type="repeat" description="WD" evidence="1">
    <location>
        <begin position="240"/>
        <end position="282"/>
    </location>
</feature>
<dbReference type="Pfam" id="PF00400">
    <property type="entry name" value="WD40"/>
    <property type="match status" value="1"/>
</dbReference>
<dbReference type="InterPro" id="IPR024977">
    <property type="entry name" value="Apc4-like_WD40_dom"/>
</dbReference>
<dbReference type="SUPFAM" id="SSF50978">
    <property type="entry name" value="WD40 repeat-like"/>
    <property type="match status" value="1"/>
</dbReference>